<name>A0A4U5NGA0_STECR</name>
<proteinExistence type="predicted"/>
<evidence type="ECO:0000313" key="2">
    <source>
        <dbReference type="EMBL" id="TKR81703.1"/>
    </source>
</evidence>
<organism evidence="2 3">
    <name type="scientific">Steinernema carpocapsae</name>
    <name type="common">Entomopathogenic nematode</name>
    <dbReference type="NCBI Taxonomy" id="34508"/>
    <lineage>
        <taxon>Eukaryota</taxon>
        <taxon>Metazoa</taxon>
        <taxon>Ecdysozoa</taxon>
        <taxon>Nematoda</taxon>
        <taxon>Chromadorea</taxon>
        <taxon>Rhabditida</taxon>
        <taxon>Tylenchina</taxon>
        <taxon>Panagrolaimomorpha</taxon>
        <taxon>Strongyloidoidea</taxon>
        <taxon>Steinernematidae</taxon>
        <taxon>Steinernema</taxon>
    </lineage>
</organism>
<evidence type="ECO:0000313" key="3">
    <source>
        <dbReference type="Proteomes" id="UP000298663"/>
    </source>
</evidence>
<keyword evidence="3" id="KW-1185">Reference proteome</keyword>
<evidence type="ECO:0000256" key="1">
    <source>
        <dbReference type="SAM" id="MobiDB-lite"/>
    </source>
</evidence>
<gene>
    <name evidence="2" type="ORF">L596_015534</name>
</gene>
<sequence>MAEISETHGIFHNLADLLGFPRRSTHRDLAAAERGRPGGRVESAAFHKPGPLSSPHEVPKRRNGHAMADRVGCQAEPSCLHQGRPTLPLRPESALGHLWEGDPQNVHVASYFATRWIHVGRTRGSRRLAQVLQGRTFGIHLQ</sequence>
<accession>A0A4U5NGA0</accession>
<dbReference type="EMBL" id="AZBU02000004">
    <property type="protein sequence ID" value="TKR81703.1"/>
    <property type="molecule type" value="Genomic_DNA"/>
</dbReference>
<reference evidence="2 3" key="1">
    <citation type="journal article" date="2015" name="Genome Biol.">
        <title>Comparative genomics of Steinernema reveals deeply conserved gene regulatory networks.</title>
        <authorList>
            <person name="Dillman A.R."/>
            <person name="Macchietto M."/>
            <person name="Porter C.F."/>
            <person name="Rogers A."/>
            <person name="Williams B."/>
            <person name="Antoshechkin I."/>
            <person name="Lee M.M."/>
            <person name="Goodwin Z."/>
            <person name="Lu X."/>
            <person name="Lewis E.E."/>
            <person name="Goodrich-Blair H."/>
            <person name="Stock S.P."/>
            <person name="Adams B.J."/>
            <person name="Sternberg P.W."/>
            <person name="Mortazavi A."/>
        </authorList>
    </citation>
    <scope>NUCLEOTIDE SEQUENCE [LARGE SCALE GENOMIC DNA]</scope>
    <source>
        <strain evidence="2 3">ALL</strain>
    </source>
</reference>
<dbReference type="AlphaFoldDB" id="A0A4U5NGA0"/>
<comment type="caution">
    <text evidence="2">The sequence shown here is derived from an EMBL/GenBank/DDBJ whole genome shotgun (WGS) entry which is preliminary data.</text>
</comment>
<dbReference type="Proteomes" id="UP000298663">
    <property type="component" value="Unassembled WGS sequence"/>
</dbReference>
<feature type="region of interest" description="Disordered" evidence="1">
    <location>
        <begin position="28"/>
        <end position="67"/>
    </location>
</feature>
<protein>
    <submittedName>
        <fullName evidence="2">Uncharacterized protein</fullName>
    </submittedName>
</protein>
<reference evidence="2 3" key="2">
    <citation type="journal article" date="2019" name="G3 (Bethesda)">
        <title>Hybrid Assembly of the Genome of the Entomopathogenic Nematode Steinernema carpocapsae Identifies the X-Chromosome.</title>
        <authorList>
            <person name="Serra L."/>
            <person name="Macchietto M."/>
            <person name="Macias-Munoz A."/>
            <person name="McGill C.J."/>
            <person name="Rodriguez I.M."/>
            <person name="Rodriguez B."/>
            <person name="Murad R."/>
            <person name="Mortazavi A."/>
        </authorList>
    </citation>
    <scope>NUCLEOTIDE SEQUENCE [LARGE SCALE GENOMIC DNA]</scope>
    <source>
        <strain evidence="2 3">ALL</strain>
    </source>
</reference>